<dbReference type="Proteomes" id="UP000198348">
    <property type="component" value="Unassembled WGS sequence"/>
</dbReference>
<dbReference type="RefSeq" id="WP_089303253.1">
    <property type="nucleotide sequence ID" value="NZ_FZNW01000028.1"/>
</dbReference>
<dbReference type="InterPro" id="IPR036683">
    <property type="entry name" value="CO_DH_flav_C_dom_sf"/>
</dbReference>
<gene>
    <name evidence="5" type="ORF">SAMN06265360_12821</name>
</gene>
<dbReference type="Pfam" id="PF00941">
    <property type="entry name" value="FAD_binding_5"/>
    <property type="match status" value="1"/>
</dbReference>
<protein>
    <submittedName>
        <fullName evidence="5">Carbon-monoxide dehydrogenase medium subunit</fullName>
    </submittedName>
</protein>
<dbReference type="PROSITE" id="PS51387">
    <property type="entry name" value="FAD_PCMH"/>
    <property type="match status" value="1"/>
</dbReference>
<reference evidence="5 6" key="1">
    <citation type="submission" date="2017-06" db="EMBL/GenBank/DDBJ databases">
        <authorList>
            <person name="Kim H.J."/>
            <person name="Triplett B.A."/>
        </authorList>
    </citation>
    <scope>NUCLEOTIDE SEQUENCE [LARGE SCALE GENOMIC DNA]</scope>
    <source>
        <strain evidence="5 6">DSM 45207</strain>
    </source>
</reference>
<evidence type="ECO:0000256" key="2">
    <source>
        <dbReference type="ARBA" id="ARBA00022827"/>
    </source>
</evidence>
<dbReference type="PANTHER" id="PTHR42659">
    <property type="entry name" value="XANTHINE DEHYDROGENASE SUBUNIT C-RELATED"/>
    <property type="match status" value="1"/>
</dbReference>
<dbReference type="SUPFAM" id="SSF55447">
    <property type="entry name" value="CO dehydrogenase flavoprotein C-terminal domain-like"/>
    <property type="match status" value="1"/>
</dbReference>
<dbReference type="OrthoDB" id="9793944at2"/>
<dbReference type="Gene3D" id="3.30.43.10">
    <property type="entry name" value="Uridine Diphospho-n-acetylenolpyruvylglucosamine Reductase, domain 2"/>
    <property type="match status" value="1"/>
</dbReference>
<dbReference type="PANTHER" id="PTHR42659:SF2">
    <property type="entry name" value="XANTHINE DEHYDROGENASE SUBUNIT C-RELATED"/>
    <property type="match status" value="1"/>
</dbReference>
<dbReference type="InterPro" id="IPR016169">
    <property type="entry name" value="FAD-bd_PCMH_sub2"/>
</dbReference>
<dbReference type="InterPro" id="IPR002346">
    <property type="entry name" value="Mopterin_DH_FAD-bd"/>
</dbReference>
<dbReference type="InterPro" id="IPR016167">
    <property type="entry name" value="FAD-bd_PCMH_sub1"/>
</dbReference>
<dbReference type="Gene3D" id="3.30.465.10">
    <property type="match status" value="1"/>
</dbReference>
<dbReference type="InterPro" id="IPR036318">
    <property type="entry name" value="FAD-bd_PCMH-like_sf"/>
</dbReference>
<name>A0A239A069_9PSEU</name>
<dbReference type="GO" id="GO:0071949">
    <property type="term" value="F:FAD binding"/>
    <property type="evidence" value="ECO:0007669"/>
    <property type="project" value="InterPro"/>
</dbReference>
<evidence type="ECO:0000256" key="1">
    <source>
        <dbReference type="ARBA" id="ARBA00022630"/>
    </source>
</evidence>
<keyword evidence="1" id="KW-0285">Flavoprotein</keyword>
<evidence type="ECO:0000256" key="3">
    <source>
        <dbReference type="ARBA" id="ARBA00023002"/>
    </source>
</evidence>
<organism evidence="5 6">
    <name type="scientific">Haloechinothrix alba</name>
    <dbReference type="NCBI Taxonomy" id="664784"/>
    <lineage>
        <taxon>Bacteria</taxon>
        <taxon>Bacillati</taxon>
        <taxon>Actinomycetota</taxon>
        <taxon>Actinomycetes</taxon>
        <taxon>Pseudonocardiales</taxon>
        <taxon>Pseudonocardiaceae</taxon>
        <taxon>Haloechinothrix</taxon>
    </lineage>
</organism>
<keyword evidence="2" id="KW-0274">FAD</keyword>
<dbReference type="SUPFAM" id="SSF56176">
    <property type="entry name" value="FAD-binding/transporter-associated domain-like"/>
    <property type="match status" value="1"/>
</dbReference>
<feature type="domain" description="FAD-binding PCMH-type" evidence="4">
    <location>
        <begin position="1"/>
        <end position="175"/>
    </location>
</feature>
<dbReference type="InterPro" id="IPR051312">
    <property type="entry name" value="Diverse_Substr_Oxidored"/>
</dbReference>
<dbReference type="InterPro" id="IPR016166">
    <property type="entry name" value="FAD-bd_PCMH"/>
</dbReference>
<accession>A0A239A069</accession>
<dbReference type="AlphaFoldDB" id="A0A239A069"/>
<proteinExistence type="predicted"/>
<keyword evidence="3" id="KW-0560">Oxidoreductase</keyword>
<dbReference type="GO" id="GO:0016491">
    <property type="term" value="F:oxidoreductase activity"/>
    <property type="evidence" value="ECO:0007669"/>
    <property type="project" value="UniProtKB-KW"/>
</dbReference>
<evidence type="ECO:0000313" key="5">
    <source>
        <dbReference type="EMBL" id="SNR88950.1"/>
    </source>
</evidence>
<keyword evidence="6" id="KW-1185">Reference proteome</keyword>
<evidence type="ECO:0000313" key="6">
    <source>
        <dbReference type="Proteomes" id="UP000198348"/>
    </source>
</evidence>
<dbReference type="EMBL" id="FZNW01000028">
    <property type="protein sequence ID" value="SNR88950.1"/>
    <property type="molecule type" value="Genomic_DNA"/>
</dbReference>
<sequence length="280" mass="30718">MRPARFEYLRPTRPDEVCSALEHDGHTAILAGGQSLLPQLYRRQRRPELVVDIGRVDRLREMTEDGDSLFVGSAVTQRELERAPGIGRMRVLGAALSHIGHVPTRNRGTVGGSVAFADPSAEIPAVLLALDGRVHLISTRGSRSVEAEDLYTDSFRTCLEETEVIGDVEFPLPRPDVTWSFEQYHYRRHAKITVIAGFDPTHSTLRLTIAGAAKTPRSVTLDDVSPGRQSMDVAMTRAESACIRLVEDFADPYGPVSYRRRLVAAATRSAVLASCQGGAQ</sequence>
<evidence type="ECO:0000259" key="4">
    <source>
        <dbReference type="PROSITE" id="PS51387"/>
    </source>
</evidence>